<dbReference type="Gene3D" id="3.40.50.1820">
    <property type="entry name" value="alpha/beta hydrolase"/>
    <property type="match status" value="1"/>
</dbReference>
<evidence type="ECO:0000256" key="1">
    <source>
        <dbReference type="ARBA" id="ARBA00022670"/>
    </source>
</evidence>
<dbReference type="FunFam" id="3.40.50.1820:FF:000049">
    <property type="entry name" value="probable glutamyl endopeptidase, chloroplastic"/>
    <property type="match status" value="1"/>
</dbReference>
<evidence type="ECO:0000313" key="9">
    <source>
        <dbReference type="Proteomes" id="UP000582837"/>
    </source>
</evidence>
<dbReference type="GO" id="GO:0004177">
    <property type="term" value="F:aminopeptidase activity"/>
    <property type="evidence" value="ECO:0007669"/>
    <property type="project" value="UniProtKB-KW"/>
</dbReference>
<dbReference type="InterPro" id="IPR029058">
    <property type="entry name" value="AB_hydrolase_fold"/>
</dbReference>
<evidence type="ECO:0000256" key="5">
    <source>
        <dbReference type="SAM" id="SignalP"/>
    </source>
</evidence>
<dbReference type="SUPFAM" id="SSF82171">
    <property type="entry name" value="DPP6 N-terminal domain-like"/>
    <property type="match status" value="1"/>
</dbReference>
<dbReference type="Gene3D" id="2.120.10.30">
    <property type="entry name" value="TolB, C-terminal domain"/>
    <property type="match status" value="1"/>
</dbReference>
<dbReference type="Pfam" id="PF00326">
    <property type="entry name" value="Peptidase_S9"/>
    <property type="match status" value="1"/>
</dbReference>
<evidence type="ECO:0000259" key="6">
    <source>
        <dbReference type="Pfam" id="PF00326"/>
    </source>
</evidence>
<feature type="domain" description="Dipeptidylpeptidase IV N-terminal" evidence="7">
    <location>
        <begin position="90"/>
        <end position="167"/>
    </location>
</feature>
<accession>A0A841H590</accession>
<evidence type="ECO:0000256" key="2">
    <source>
        <dbReference type="ARBA" id="ARBA00022801"/>
    </source>
</evidence>
<dbReference type="InterPro" id="IPR002469">
    <property type="entry name" value="Peptidase_S9B_N"/>
</dbReference>
<evidence type="ECO:0000259" key="7">
    <source>
        <dbReference type="Pfam" id="PF00930"/>
    </source>
</evidence>
<dbReference type="GO" id="GO:0006508">
    <property type="term" value="P:proteolysis"/>
    <property type="evidence" value="ECO:0007669"/>
    <property type="project" value="UniProtKB-KW"/>
</dbReference>
<evidence type="ECO:0000256" key="4">
    <source>
        <dbReference type="ARBA" id="ARBA00022946"/>
    </source>
</evidence>
<dbReference type="AlphaFoldDB" id="A0A841H590"/>
<comment type="caution">
    <text evidence="8">The sequence shown here is derived from an EMBL/GenBank/DDBJ whole genome shotgun (WGS) entry which is preliminary data.</text>
</comment>
<protein>
    <submittedName>
        <fullName evidence="8">Dipeptidyl aminopeptidase/acylaminoacyl peptidase</fullName>
    </submittedName>
</protein>
<keyword evidence="3" id="KW-0720">Serine protease</keyword>
<feature type="chain" id="PRO_5032520674" evidence="5">
    <location>
        <begin position="30"/>
        <end position="827"/>
    </location>
</feature>
<dbReference type="GO" id="GO:0004252">
    <property type="term" value="F:serine-type endopeptidase activity"/>
    <property type="evidence" value="ECO:0007669"/>
    <property type="project" value="TreeGrafter"/>
</dbReference>
<dbReference type="EMBL" id="JACHIA010000021">
    <property type="protein sequence ID" value="MBB6073133.1"/>
    <property type="molecule type" value="Genomic_DNA"/>
</dbReference>
<dbReference type="PANTHER" id="PTHR42776:SF28">
    <property type="entry name" value="GLUTAMYL ENDOPEPTIDASE, CHLOROPLASTIC-RELATED"/>
    <property type="match status" value="1"/>
</dbReference>
<organism evidence="8 9">
    <name type="scientific">Longimicrobium terrae</name>
    <dbReference type="NCBI Taxonomy" id="1639882"/>
    <lineage>
        <taxon>Bacteria</taxon>
        <taxon>Pseudomonadati</taxon>
        <taxon>Gemmatimonadota</taxon>
        <taxon>Longimicrobiia</taxon>
        <taxon>Longimicrobiales</taxon>
        <taxon>Longimicrobiaceae</taxon>
        <taxon>Longimicrobium</taxon>
    </lineage>
</organism>
<feature type="signal peptide" evidence="5">
    <location>
        <begin position="1"/>
        <end position="29"/>
    </location>
</feature>
<keyword evidence="8" id="KW-0031">Aminopeptidase</keyword>
<keyword evidence="5" id="KW-0732">Signal</keyword>
<feature type="domain" description="Peptidase S9 prolyl oligopeptidase catalytic" evidence="6">
    <location>
        <begin position="658"/>
        <end position="813"/>
    </location>
</feature>
<dbReference type="SUPFAM" id="SSF53474">
    <property type="entry name" value="alpha/beta-Hydrolases"/>
    <property type="match status" value="1"/>
</dbReference>
<gene>
    <name evidence="8" type="ORF">HNQ61_004800</name>
</gene>
<dbReference type="PANTHER" id="PTHR42776">
    <property type="entry name" value="SERINE PEPTIDASE S9 FAMILY MEMBER"/>
    <property type="match status" value="1"/>
</dbReference>
<dbReference type="Proteomes" id="UP000582837">
    <property type="component" value="Unassembled WGS sequence"/>
</dbReference>
<keyword evidence="4" id="KW-0809">Transit peptide</keyword>
<evidence type="ECO:0000313" key="8">
    <source>
        <dbReference type="EMBL" id="MBB6073133.1"/>
    </source>
</evidence>
<reference evidence="8 9" key="1">
    <citation type="submission" date="2020-08" db="EMBL/GenBank/DDBJ databases">
        <title>Genomic Encyclopedia of Type Strains, Phase IV (KMG-IV): sequencing the most valuable type-strain genomes for metagenomic binning, comparative biology and taxonomic classification.</title>
        <authorList>
            <person name="Goeker M."/>
        </authorList>
    </citation>
    <scope>NUCLEOTIDE SEQUENCE [LARGE SCALE GENOMIC DNA]</scope>
    <source>
        <strain evidence="8 9">DSM 29007</strain>
    </source>
</reference>
<dbReference type="InterPro" id="IPR011042">
    <property type="entry name" value="6-blade_b-propeller_TolB-like"/>
</dbReference>
<evidence type="ECO:0000256" key="3">
    <source>
        <dbReference type="ARBA" id="ARBA00022825"/>
    </source>
</evidence>
<keyword evidence="9" id="KW-1185">Reference proteome</keyword>
<dbReference type="InterPro" id="IPR001375">
    <property type="entry name" value="Peptidase_S9_cat"/>
</dbReference>
<name>A0A841H590_9BACT</name>
<keyword evidence="1" id="KW-0645">Protease</keyword>
<proteinExistence type="predicted"/>
<sequence>MYRMFSTRTHLRGVLLAAATLAGAGPAAAQGGYLTPPDPIPAILNAQPTPAVLVGRDRRTLALLAREGMPTIAEMAEPELRLAGFRISPRTNGISSTRASYSTGITFQDLASGTTRVVRLPAGARISYPSWSPDGRRLAFVNVGTGGLELWVTDVASGEPRRVTGPELNATMGTPYEWLPDNSGFIVARVRPGRGAAPRASEVPTGPIIQENLGRSAPVRTYQDLLTNATDEALFDYYFTSQLTRVPLAGGRGTDLGAPGIYASFDIAPGGQHLLVTRVKKPYSYVVTAGNFPQEIAVLDASNGRAVKMIADVPLTDNLPSSFDAVRPGPRQVQWRSDAPATLVWAEAQDGGDPRRTSAVRDRVVMQTAPFTAAPVTLAELDQRFGGIFWGRDDLALVGSRWVNTRREKRWVVNPSSPGTAPRLLRERSYEDRYGDPGSPMFTTNAAGAPVMLMTADGRGVYLTSGGASERGDYPFLDVMDLGTGQSRRLWRAEDPYYENVVAVLNPEGTQLLTRRESITEAPNYYVRSLSGGAPRAITRFADPAPQLAGIQRQLISYERADGVKLSGTLYLPPNYDQRRDGPLPLLMWAYPTEFRDAAAAGQVSDSPNRFSRPGGISHLFMLLAGYAVLDNPTMPIVGEGQNEPNDTYIEQLVASAQAAVDKVVQMGVADRDKIAVGGHSYGAFMTANLLAHSDLFRAGIARSGAYNRTLTPYGFQAEQRTYWEATDTYTRMSPFTYANRINEPILLIHGANDDNSGTFPIQSERFYAALKGQGATVRYVVLPLEPHGYRARESTMHTLAEMINWMDRYVKNAGPRTPAAAPAAAR</sequence>
<dbReference type="Pfam" id="PF00930">
    <property type="entry name" value="DPPIV_N"/>
    <property type="match status" value="1"/>
</dbReference>
<keyword evidence="2" id="KW-0378">Hydrolase</keyword>